<gene>
    <name evidence="2" type="ORF">SAM40697_6565</name>
</gene>
<accession>A0ABM6BAJ6</accession>
<evidence type="ECO:0000313" key="2">
    <source>
        <dbReference type="EMBL" id="ANB10518.1"/>
    </source>
</evidence>
<dbReference type="EMBL" id="CP012949">
    <property type="protein sequence ID" value="ANB10518.1"/>
    <property type="molecule type" value="Genomic_DNA"/>
</dbReference>
<proteinExistence type="predicted"/>
<reference evidence="3" key="1">
    <citation type="submission" date="2015-10" db="EMBL/GenBank/DDBJ databases">
        <title>Complete genome sequence of Streptomyces ambofaciens DSM 40697.</title>
        <authorList>
            <person name="Thibessard A."/>
            <person name="Leblond P."/>
        </authorList>
    </citation>
    <scope>NUCLEOTIDE SEQUENCE [LARGE SCALE GENOMIC DNA]</scope>
    <source>
        <strain evidence="3">DSM 40697</strain>
    </source>
</reference>
<reference evidence="2 3" key="2">
    <citation type="journal article" date="2016" name="Genome Announc.">
        <title>Complete Genome Sequence of Streptomyces ambofaciens DSM 40697, a Paradigm for Genome Plasticity Studies.</title>
        <authorList>
            <person name="Thibessard A."/>
            <person name="Leblond P."/>
        </authorList>
    </citation>
    <scope>NUCLEOTIDE SEQUENCE [LARGE SCALE GENOMIC DNA]</scope>
    <source>
        <strain evidence="2 3">DSM 40697</strain>
    </source>
</reference>
<evidence type="ECO:0000313" key="3">
    <source>
        <dbReference type="Proteomes" id="UP000076720"/>
    </source>
</evidence>
<feature type="chain" id="PRO_5047318621" description="Secreted protein" evidence="1">
    <location>
        <begin position="28"/>
        <end position="156"/>
    </location>
</feature>
<feature type="signal peptide" evidence="1">
    <location>
        <begin position="1"/>
        <end position="27"/>
    </location>
</feature>
<organism evidence="2 3">
    <name type="scientific">Streptomyces ambofaciens</name>
    <dbReference type="NCBI Taxonomy" id="1889"/>
    <lineage>
        <taxon>Bacteria</taxon>
        <taxon>Bacillati</taxon>
        <taxon>Actinomycetota</taxon>
        <taxon>Actinomycetes</taxon>
        <taxon>Kitasatosporales</taxon>
        <taxon>Streptomycetaceae</taxon>
        <taxon>Streptomyces</taxon>
    </lineage>
</organism>
<dbReference type="RefSeq" id="WP_053141739.1">
    <property type="nucleotide sequence ID" value="NZ_CP012949.1"/>
</dbReference>
<keyword evidence="3" id="KW-1185">Reference proteome</keyword>
<evidence type="ECO:0000256" key="1">
    <source>
        <dbReference type="SAM" id="SignalP"/>
    </source>
</evidence>
<protein>
    <recommendedName>
        <fullName evidence="4">Secreted protein</fullName>
    </recommendedName>
</protein>
<dbReference type="Proteomes" id="UP000076720">
    <property type="component" value="Chromosome"/>
</dbReference>
<sequence>MRKLSAAAVGAALVGISLVGPLPSASAAAAATCADNYDNALAGYMYAYNGANCEGQLGLAVGNDQNWGDSASSFQGSDTNRASSVLNMGRYSQVKFFANPTTGSAFNPHICLTRAEGYASNLSDDYFMEDPVFGSANNSISAHIWVELTACSALAQ</sequence>
<keyword evidence="1" id="KW-0732">Signal</keyword>
<name>A0ABM6BAJ6_STRAM</name>
<evidence type="ECO:0008006" key="4">
    <source>
        <dbReference type="Google" id="ProtNLM"/>
    </source>
</evidence>